<dbReference type="RefSeq" id="WP_284312692.1">
    <property type="nucleotide sequence ID" value="NZ_BSPC01000024.1"/>
</dbReference>
<dbReference type="Proteomes" id="UP001156882">
    <property type="component" value="Unassembled WGS sequence"/>
</dbReference>
<evidence type="ECO:0000313" key="10">
    <source>
        <dbReference type="Proteomes" id="UP001156882"/>
    </source>
</evidence>
<dbReference type="Pfam" id="PF00528">
    <property type="entry name" value="BPD_transp_1"/>
    <property type="match status" value="1"/>
</dbReference>
<gene>
    <name evidence="9" type="ORF">GCM10007874_27050</name>
</gene>
<reference evidence="10" key="1">
    <citation type="journal article" date="2019" name="Int. J. Syst. Evol. Microbiol.">
        <title>The Global Catalogue of Microorganisms (GCM) 10K type strain sequencing project: providing services to taxonomists for standard genome sequencing and annotation.</title>
        <authorList>
            <consortium name="The Broad Institute Genomics Platform"/>
            <consortium name="The Broad Institute Genome Sequencing Center for Infectious Disease"/>
            <person name="Wu L."/>
            <person name="Ma J."/>
        </authorList>
    </citation>
    <scope>NUCLEOTIDE SEQUENCE [LARGE SCALE GENOMIC DNA]</scope>
    <source>
        <strain evidence="10">NBRC 101365</strain>
    </source>
</reference>
<feature type="domain" description="ABC transmembrane type-1" evidence="8">
    <location>
        <begin position="85"/>
        <end position="297"/>
    </location>
</feature>
<feature type="transmembrane region" description="Helical" evidence="7">
    <location>
        <begin position="275"/>
        <end position="296"/>
    </location>
</feature>
<keyword evidence="6 7" id="KW-0472">Membrane</keyword>
<keyword evidence="3" id="KW-1003">Cell membrane</keyword>
<evidence type="ECO:0000313" key="9">
    <source>
        <dbReference type="EMBL" id="GLS19688.1"/>
    </source>
</evidence>
<feature type="transmembrane region" description="Helical" evidence="7">
    <location>
        <begin position="88"/>
        <end position="110"/>
    </location>
</feature>
<keyword evidence="5 7" id="KW-1133">Transmembrane helix</keyword>
<dbReference type="InterPro" id="IPR051393">
    <property type="entry name" value="ABC_transporter_permease"/>
</dbReference>
<evidence type="ECO:0000256" key="4">
    <source>
        <dbReference type="ARBA" id="ARBA00022692"/>
    </source>
</evidence>
<evidence type="ECO:0000259" key="8">
    <source>
        <dbReference type="PROSITE" id="PS50928"/>
    </source>
</evidence>
<evidence type="ECO:0000256" key="1">
    <source>
        <dbReference type="ARBA" id="ARBA00004651"/>
    </source>
</evidence>
<dbReference type="PANTHER" id="PTHR30193">
    <property type="entry name" value="ABC TRANSPORTER PERMEASE PROTEIN"/>
    <property type="match status" value="1"/>
</dbReference>
<evidence type="ECO:0000256" key="3">
    <source>
        <dbReference type="ARBA" id="ARBA00022475"/>
    </source>
</evidence>
<dbReference type="PANTHER" id="PTHR30193:SF37">
    <property type="entry name" value="INNER MEMBRANE ABC TRANSPORTER PERMEASE PROTEIN YCJO"/>
    <property type="match status" value="1"/>
</dbReference>
<evidence type="ECO:0000256" key="7">
    <source>
        <dbReference type="RuleBase" id="RU363032"/>
    </source>
</evidence>
<comment type="similarity">
    <text evidence="7">Belongs to the binding-protein-dependent transport system permease family.</text>
</comment>
<dbReference type="InterPro" id="IPR035906">
    <property type="entry name" value="MetI-like_sf"/>
</dbReference>
<sequence length="305" mass="34184">MSTATLIDKQPARRAPKADDDRRIDAVGYLFVAFFTIPFFLFNILPVFFGIYVGFTRWSIVGSPRWIGFDNYTQAFHDKWVWVGFENALLYGLLIVPSVTALGLVFALFVNRGYPLSGLARALFFAPNVVSATVIGLVWVWLLDTQYGLLNHYLGFFGIEGVPWLTSTRWSLVGVSIASVWWDLGLAFVLFLAALQDIPSDLTEAAMVDGAGRWNRLRFIILPHLRPVLSMVVTLQLISTLRIFSQVYVMTNGGPGTSSQSPIYYVYQTAIVRNLFGYASAIAILLFIGILVLTFLQRFLLSERA</sequence>
<feature type="transmembrane region" description="Helical" evidence="7">
    <location>
        <begin position="27"/>
        <end position="55"/>
    </location>
</feature>
<proteinExistence type="inferred from homology"/>
<dbReference type="Gene3D" id="1.10.3720.10">
    <property type="entry name" value="MetI-like"/>
    <property type="match status" value="1"/>
</dbReference>
<evidence type="ECO:0000256" key="6">
    <source>
        <dbReference type="ARBA" id="ARBA00023136"/>
    </source>
</evidence>
<keyword evidence="2 7" id="KW-0813">Transport</keyword>
<dbReference type="CDD" id="cd06261">
    <property type="entry name" value="TM_PBP2"/>
    <property type="match status" value="1"/>
</dbReference>
<evidence type="ECO:0000256" key="2">
    <source>
        <dbReference type="ARBA" id="ARBA00022448"/>
    </source>
</evidence>
<comment type="caution">
    <text evidence="9">The sequence shown here is derived from an EMBL/GenBank/DDBJ whole genome shotgun (WGS) entry which is preliminary data.</text>
</comment>
<feature type="transmembrane region" description="Helical" evidence="7">
    <location>
        <begin position="170"/>
        <end position="195"/>
    </location>
</feature>
<dbReference type="PROSITE" id="PS50928">
    <property type="entry name" value="ABC_TM1"/>
    <property type="match status" value="1"/>
</dbReference>
<protein>
    <submittedName>
        <fullName evidence="9">Sugar ABC transporter permease</fullName>
    </submittedName>
</protein>
<keyword evidence="4 7" id="KW-0812">Transmembrane</keyword>
<keyword evidence="10" id="KW-1185">Reference proteome</keyword>
<dbReference type="InterPro" id="IPR000515">
    <property type="entry name" value="MetI-like"/>
</dbReference>
<dbReference type="SUPFAM" id="SSF161098">
    <property type="entry name" value="MetI-like"/>
    <property type="match status" value="1"/>
</dbReference>
<feature type="transmembrane region" description="Helical" evidence="7">
    <location>
        <begin position="122"/>
        <end position="142"/>
    </location>
</feature>
<comment type="subcellular location">
    <subcellularLocation>
        <location evidence="1 7">Cell membrane</location>
        <topology evidence="1 7">Multi-pass membrane protein</topology>
    </subcellularLocation>
</comment>
<name>A0ABQ6CIZ7_9HYPH</name>
<accession>A0ABQ6CIZ7</accession>
<organism evidence="9 10">
    <name type="scientific">Labrys miyagiensis</name>
    <dbReference type="NCBI Taxonomy" id="346912"/>
    <lineage>
        <taxon>Bacteria</taxon>
        <taxon>Pseudomonadati</taxon>
        <taxon>Pseudomonadota</taxon>
        <taxon>Alphaproteobacteria</taxon>
        <taxon>Hyphomicrobiales</taxon>
        <taxon>Xanthobacteraceae</taxon>
        <taxon>Labrys</taxon>
    </lineage>
</organism>
<dbReference type="EMBL" id="BSPC01000024">
    <property type="protein sequence ID" value="GLS19688.1"/>
    <property type="molecule type" value="Genomic_DNA"/>
</dbReference>
<evidence type="ECO:0000256" key="5">
    <source>
        <dbReference type="ARBA" id="ARBA00022989"/>
    </source>
</evidence>